<name>A0A1B1N0C7_9BACL</name>
<organism evidence="3 4">
    <name type="scientific">Paenibacillus yonginensis</name>
    <dbReference type="NCBI Taxonomy" id="1462996"/>
    <lineage>
        <taxon>Bacteria</taxon>
        <taxon>Bacillati</taxon>
        <taxon>Bacillota</taxon>
        <taxon>Bacilli</taxon>
        <taxon>Bacillales</taxon>
        <taxon>Paenibacillaceae</taxon>
        <taxon>Paenibacillus</taxon>
    </lineage>
</organism>
<feature type="compositionally biased region" description="Basic and acidic residues" evidence="1">
    <location>
        <begin position="1"/>
        <end position="20"/>
    </location>
</feature>
<evidence type="ECO:0000313" key="3">
    <source>
        <dbReference type="EMBL" id="ANS74884.1"/>
    </source>
</evidence>
<keyword evidence="4" id="KW-1185">Reference proteome</keyword>
<evidence type="ECO:0000256" key="2">
    <source>
        <dbReference type="SAM" id="Phobius"/>
    </source>
</evidence>
<accession>A0A1B1N0C7</accession>
<feature type="region of interest" description="Disordered" evidence="1">
    <location>
        <begin position="59"/>
        <end position="119"/>
    </location>
</feature>
<feature type="compositionally biased region" description="Polar residues" evidence="1">
    <location>
        <begin position="73"/>
        <end position="89"/>
    </location>
</feature>
<reference evidence="3 4" key="1">
    <citation type="submission" date="2016-01" db="EMBL/GenBank/DDBJ databases">
        <title>Complete Genome Sequence of Paenibacillus yonginensis DCY84, a novel Plant Growth-Promoting Bacteria with Elicitation of Induced Systemic Resistance.</title>
        <authorList>
            <person name="Kim Y.J."/>
            <person name="Yang D.C."/>
            <person name="Sukweenadhi J."/>
        </authorList>
    </citation>
    <scope>NUCLEOTIDE SEQUENCE [LARGE SCALE GENOMIC DNA]</scope>
    <source>
        <strain evidence="3 4">DCY84</strain>
    </source>
</reference>
<evidence type="ECO:0000313" key="4">
    <source>
        <dbReference type="Proteomes" id="UP000092573"/>
    </source>
</evidence>
<dbReference type="KEGG" id="pyg:AWM70_09970"/>
<feature type="region of interest" description="Disordered" evidence="1">
    <location>
        <begin position="1"/>
        <end position="34"/>
    </location>
</feature>
<evidence type="ECO:0000256" key="1">
    <source>
        <dbReference type="SAM" id="MobiDB-lite"/>
    </source>
</evidence>
<dbReference type="OrthoDB" id="2621083at2"/>
<keyword evidence="2" id="KW-1133">Transmembrane helix</keyword>
<feature type="compositionally biased region" description="Low complexity" evidence="1">
    <location>
        <begin position="101"/>
        <end position="115"/>
    </location>
</feature>
<gene>
    <name evidence="3" type="ORF">AWM70_09970</name>
</gene>
<dbReference type="AlphaFoldDB" id="A0A1B1N0C7"/>
<keyword evidence="2" id="KW-0812">Transmembrane</keyword>
<sequence>MSQKLSRVERLGKRNDVKAEKKSRRRAHQPLKQEIYADEEILLNTAVYEAAAARMSVGAGPVDSVPKREKPSVQVQGTFNPSGPSRQNQAGTAVRGRRGGARPAASLTASSAASEAEPEVEEVFPPRTELYPSHRIKWTRWFFNVLLVIFIGLTVWLLWWGFHSSPWAIKQGN</sequence>
<dbReference type="Proteomes" id="UP000092573">
    <property type="component" value="Chromosome"/>
</dbReference>
<dbReference type="RefSeq" id="WP_068695985.1">
    <property type="nucleotide sequence ID" value="NZ_CP014167.1"/>
</dbReference>
<feature type="transmembrane region" description="Helical" evidence="2">
    <location>
        <begin position="141"/>
        <end position="162"/>
    </location>
</feature>
<dbReference type="STRING" id="1462996.AWM70_09970"/>
<protein>
    <submittedName>
        <fullName evidence="3">Uncharacterized protein</fullName>
    </submittedName>
</protein>
<dbReference type="EMBL" id="CP014167">
    <property type="protein sequence ID" value="ANS74884.1"/>
    <property type="molecule type" value="Genomic_DNA"/>
</dbReference>
<proteinExistence type="predicted"/>
<keyword evidence="2" id="KW-0472">Membrane</keyword>